<dbReference type="InterPro" id="IPR003439">
    <property type="entry name" value="ABC_transporter-like_ATP-bd"/>
</dbReference>
<keyword evidence="1" id="KW-0813">Transport</keyword>
<dbReference type="InterPro" id="IPR017871">
    <property type="entry name" value="ABC_transporter-like_CS"/>
</dbReference>
<dbReference type="PATRIC" id="fig|197221.4.peg.1924"/>
<dbReference type="CDD" id="cd03255">
    <property type="entry name" value="ABC_MJ0796_LolCDE_FtsE"/>
    <property type="match status" value="1"/>
</dbReference>
<dbReference type="KEGG" id="tel:tll1841"/>
<sequence length="233" mass="24838">MTLAPVAMTRLAIATTNLTKVYRSGHQETPVLQGIDLQIQAGHLHLLMGPSGSGKTTLLSILAGILAPTSGQVVVLGQEITQLSKAALAKFRLQNIGFIFQSFNLFPALTALENVEIALNLKGIKGKKAKEQAVALLKAVGLGDRLDFMPANLSGGQKQRVAIARALAGEPKIIFADEPTASLDSQNGQQVIKILYKLAKQNDCTVLIVTHDPRITAIADRITKIEDGKISNS</sequence>
<name>Q8DHV2_THEVB</name>
<evidence type="ECO:0000259" key="4">
    <source>
        <dbReference type="PROSITE" id="PS50893"/>
    </source>
</evidence>
<evidence type="ECO:0000313" key="5">
    <source>
        <dbReference type="EMBL" id="BAC09393.1"/>
    </source>
</evidence>
<dbReference type="GO" id="GO:0005524">
    <property type="term" value="F:ATP binding"/>
    <property type="evidence" value="ECO:0007669"/>
    <property type="project" value="UniProtKB-KW"/>
</dbReference>
<keyword evidence="6" id="KW-1185">Reference proteome</keyword>
<evidence type="ECO:0000256" key="3">
    <source>
        <dbReference type="ARBA" id="ARBA00022840"/>
    </source>
</evidence>
<dbReference type="Proteomes" id="UP000000440">
    <property type="component" value="Chromosome"/>
</dbReference>
<keyword evidence="3 5" id="KW-0067">ATP-binding</keyword>
<dbReference type="SMART" id="SM00382">
    <property type="entry name" value="AAA"/>
    <property type="match status" value="1"/>
</dbReference>
<dbReference type="Pfam" id="PF00005">
    <property type="entry name" value="ABC_tran"/>
    <property type="match status" value="1"/>
</dbReference>
<reference evidence="5 6" key="1">
    <citation type="journal article" date="2002" name="DNA Res.">
        <title>Complete genome structure of the thermophilic cyanobacterium Thermosynechococcus elongatus BP-1.</title>
        <authorList>
            <person name="Nakamura Y."/>
            <person name="Kaneko T."/>
            <person name="Sato S."/>
            <person name="Ikeuchi M."/>
            <person name="Katoh H."/>
            <person name="Sasamoto S."/>
            <person name="Watanabe A."/>
            <person name="Iriguchi M."/>
            <person name="Kawashima K."/>
            <person name="Kimura T."/>
            <person name="Kishida Y."/>
            <person name="Kiyokawa C."/>
            <person name="Kohara M."/>
            <person name="Matsumoto M."/>
            <person name="Matsuno A."/>
            <person name="Nakazaki N."/>
            <person name="Shimpo S."/>
            <person name="Sugimoto M."/>
            <person name="Takeuchi C."/>
            <person name="Yamada M."/>
            <person name="Tabata S."/>
        </authorList>
    </citation>
    <scope>NUCLEOTIDE SEQUENCE [LARGE SCALE GENOMIC DNA]</scope>
    <source>
        <strain evidence="6">IAM M-273 / NIES-2133 / BP-1</strain>
    </source>
</reference>
<dbReference type="EnsemblBacteria" id="BAC09393">
    <property type="protein sequence ID" value="BAC09393"/>
    <property type="gene ID" value="BAC09393"/>
</dbReference>
<evidence type="ECO:0000256" key="1">
    <source>
        <dbReference type="ARBA" id="ARBA00022448"/>
    </source>
</evidence>
<accession>Q8DHV2</accession>
<dbReference type="STRING" id="197221.gene:10748447"/>
<dbReference type="InterPro" id="IPR015854">
    <property type="entry name" value="ABC_transpr_LolD-like"/>
</dbReference>
<protein>
    <submittedName>
        <fullName evidence="5">ABC transporter ATP-binding protein</fullName>
    </submittedName>
</protein>
<dbReference type="RefSeq" id="WP_011057678.1">
    <property type="nucleotide sequence ID" value="NC_004113.1"/>
</dbReference>
<gene>
    <name evidence="5" type="ordered locus">tll1841</name>
</gene>
<dbReference type="eggNOG" id="COG1136">
    <property type="taxonomic scope" value="Bacteria"/>
</dbReference>
<dbReference type="InterPro" id="IPR017911">
    <property type="entry name" value="MacB-like_ATP-bd"/>
</dbReference>
<dbReference type="GO" id="GO:0016887">
    <property type="term" value="F:ATP hydrolysis activity"/>
    <property type="evidence" value="ECO:0007669"/>
    <property type="project" value="InterPro"/>
</dbReference>
<dbReference type="InterPro" id="IPR027417">
    <property type="entry name" value="P-loop_NTPase"/>
</dbReference>
<dbReference type="PANTHER" id="PTHR24220:SF376">
    <property type="entry name" value="ABC TRANSPORTER"/>
    <property type="match status" value="1"/>
</dbReference>
<dbReference type="InterPro" id="IPR003593">
    <property type="entry name" value="AAA+_ATPase"/>
</dbReference>
<dbReference type="GO" id="GO:0098796">
    <property type="term" value="C:membrane protein complex"/>
    <property type="evidence" value="ECO:0007669"/>
    <property type="project" value="UniProtKB-ARBA"/>
</dbReference>
<feature type="domain" description="ABC transporter" evidence="4">
    <location>
        <begin position="13"/>
        <end position="233"/>
    </location>
</feature>
<dbReference type="PANTHER" id="PTHR24220">
    <property type="entry name" value="IMPORT ATP-BINDING PROTEIN"/>
    <property type="match status" value="1"/>
</dbReference>
<dbReference type="GO" id="GO:0022857">
    <property type="term" value="F:transmembrane transporter activity"/>
    <property type="evidence" value="ECO:0007669"/>
    <property type="project" value="UniProtKB-ARBA"/>
</dbReference>
<evidence type="ECO:0000256" key="2">
    <source>
        <dbReference type="ARBA" id="ARBA00022741"/>
    </source>
</evidence>
<dbReference type="EMBL" id="BA000039">
    <property type="protein sequence ID" value="BAC09393.1"/>
    <property type="molecule type" value="Genomic_DNA"/>
</dbReference>
<dbReference type="AlphaFoldDB" id="Q8DHV2"/>
<proteinExistence type="predicted"/>
<dbReference type="SUPFAM" id="SSF52540">
    <property type="entry name" value="P-loop containing nucleoside triphosphate hydrolases"/>
    <property type="match status" value="1"/>
</dbReference>
<dbReference type="FunFam" id="3.40.50.300:FF:000032">
    <property type="entry name" value="Export ABC transporter ATP-binding protein"/>
    <property type="match status" value="1"/>
</dbReference>
<dbReference type="PROSITE" id="PS50893">
    <property type="entry name" value="ABC_TRANSPORTER_2"/>
    <property type="match status" value="1"/>
</dbReference>
<organism evidence="5 6">
    <name type="scientific">Thermosynechococcus vestitus (strain NIES-2133 / IAM M-273 / BP-1)</name>
    <dbReference type="NCBI Taxonomy" id="197221"/>
    <lineage>
        <taxon>Bacteria</taxon>
        <taxon>Bacillati</taxon>
        <taxon>Cyanobacteriota</taxon>
        <taxon>Cyanophyceae</taxon>
        <taxon>Acaryochloridales</taxon>
        <taxon>Thermosynechococcaceae</taxon>
        <taxon>Thermosynechococcus</taxon>
    </lineage>
</organism>
<dbReference type="GO" id="GO:0005886">
    <property type="term" value="C:plasma membrane"/>
    <property type="evidence" value="ECO:0007669"/>
    <property type="project" value="TreeGrafter"/>
</dbReference>
<dbReference type="Gene3D" id="3.40.50.300">
    <property type="entry name" value="P-loop containing nucleotide triphosphate hydrolases"/>
    <property type="match status" value="1"/>
</dbReference>
<evidence type="ECO:0000313" key="6">
    <source>
        <dbReference type="Proteomes" id="UP000000440"/>
    </source>
</evidence>
<dbReference type="PROSITE" id="PS00211">
    <property type="entry name" value="ABC_TRANSPORTER_1"/>
    <property type="match status" value="1"/>
</dbReference>
<keyword evidence="2" id="KW-0547">Nucleotide-binding</keyword>